<dbReference type="AlphaFoldDB" id="A0A3B4B4F8"/>
<dbReference type="PROSITE" id="PS50004">
    <property type="entry name" value="C2"/>
    <property type="match status" value="1"/>
</dbReference>
<dbReference type="InterPro" id="IPR035892">
    <property type="entry name" value="C2_domain_sf"/>
</dbReference>
<keyword evidence="1 2" id="KW-0732">Signal</keyword>
<protein>
    <submittedName>
        <fullName evidence="5">Uncharacterized protein</fullName>
    </submittedName>
</protein>
<proteinExistence type="predicted"/>
<dbReference type="GO" id="GO:0001771">
    <property type="term" value="P:immunological synapse formation"/>
    <property type="evidence" value="ECO:0007669"/>
    <property type="project" value="TreeGrafter"/>
</dbReference>
<accession>A0A3B4B4F8</accession>
<dbReference type="SMART" id="SM00457">
    <property type="entry name" value="MACPF"/>
    <property type="match status" value="1"/>
</dbReference>
<dbReference type="STRING" id="409849.ENSPMGP00000023885"/>
<name>A0A3B4B4F8_9GOBI</name>
<dbReference type="Proteomes" id="UP000261520">
    <property type="component" value="Unplaced"/>
</dbReference>
<reference evidence="5" key="2">
    <citation type="submission" date="2025-09" db="UniProtKB">
        <authorList>
            <consortium name="Ensembl"/>
        </authorList>
    </citation>
    <scope>IDENTIFICATION</scope>
</reference>
<dbReference type="PANTHER" id="PTHR46096:SF3">
    <property type="entry name" value="PERFORIN-1"/>
    <property type="match status" value="1"/>
</dbReference>
<feature type="signal peptide" evidence="2">
    <location>
        <begin position="1"/>
        <end position="18"/>
    </location>
</feature>
<dbReference type="Pfam" id="PF00168">
    <property type="entry name" value="C2"/>
    <property type="match status" value="1"/>
</dbReference>
<keyword evidence="6" id="KW-1185">Reference proteome</keyword>
<dbReference type="InterPro" id="IPR052784">
    <property type="entry name" value="Perforin-1_pore-forming"/>
</dbReference>
<evidence type="ECO:0000259" key="4">
    <source>
        <dbReference type="PROSITE" id="PS51412"/>
    </source>
</evidence>
<evidence type="ECO:0000259" key="3">
    <source>
        <dbReference type="PROSITE" id="PS50004"/>
    </source>
</evidence>
<evidence type="ECO:0000313" key="5">
    <source>
        <dbReference type="Ensembl" id="ENSPMGP00000023885.1"/>
    </source>
</evidence>
<dbReference type="InterPro" id="IPR020864">
    <property type="entry name" value="MACPF"/>
</dbReference>
<dbReference type="SMART" id="SM00239">
    <property type="entry name" value="C2"/>
    <property type="match status" value="1"/>
</dbReference>
<dbReference type="InterPro" id="IPR000008">
    <property type="entry name" value="C2_dom"/>
</dbReference>
<dbReference type="GO" id="GO:0051607">
    <property type="term" value="P:defense response to virus"/>
    <property type="evidence" value="ECO:0007669"/>
    <property type="project" value="TreeGrafter"/>
</dbReference>
<organism evidence="5 6">
    <name type="scientific">Periophthalmus magnuspinnatus</name>
    <dbReference type="NCBI Taxonomy" id="409849"/>
    <lineage>
        <taxon>Eukaryota</taxon>
        <taxon>Metazoa</taxon>
        <taxon>Chordata</taxon>
        <taxon>Craniata</taxon>
        <taxon>Vertebrata</taxon>
        <taxon>Euteleostomi</taxon>
        <taxon>Actinopterygii</taxon>
        <taxon>Neopterygii</taxon>
        <taxon>Teleostei</taxon>
        <taxon>Neoteleostei</taxon>
        <taxon>Acanthomorphata</taxon>
        <taxon>Gobiaria</taxon>
        <taxon>Gobiiformes</taxon>
        <taxon>Gobioidei</taxon>
        <taxon>Gobiidae</taxon>
        <taxon>Oxudercinae</taxon>
        <taxon>Periophthalmus</taxon>
    </lineage>
</organism>
<dbReference type="PROSITE" id="PS51412">
    <property type="entry name" value="MACPF_2"/>
    <property type="match status" value="1"/>
</dbReference>
<feature type="domain" description="MACPF" evidence="4">
    <location>
        <begin position="25"/>
        <end position="379"/>
    </location>
</feature>
<reference evidence="5" key="1">
    <citation type="submission" date="2025-08" db="UniProtKB">
        <authorList>
            <consortium name="Ensembl"/>
        </authorList>
    </citation>
    <scope>IDENTIFICATION</scope>
</reference>
<dbReference type="SUPFAM" id="SSF49562">
    <property type="entry name" value="C2 domain (Calcium/lipid-binding domain, CaLB)"/>
    <property type="match status" value="1"/>
</dbReference>
<dbReference type="GO" id="GO:0016020">
    <property type="term" value="C:membrane"/>
    <property type="evidence" value="ECO:0007669"/>
    <property type="project" value="TreeGrafter"/>
</dbReference>
<evidence type="ECO:0000313" key="6">
    <source>
        <dbReference type="Proteomes" id="UP000261520"/>
    </source>
</evidence>
<feature type="chain" id="PRO_5017339723" evidence="2">
    <location>
        <begin position="19"/>
        <end position="554"/>
    </location>
</feature>
<dbReference type="Gene3D" id="2.60.40.150">
    <property type="entry name" value="C2 domain"/>
    <property type="match status" value="1"/>
</dbReference>
<evidence type="ECO:0000256" key="1">
    <source>
        <dbReference type="ARBA" id="ARBA00022729"/>
    </source>
</evidence>
<dbReference type="GO" id="GO:0022829">
    <property type="term" value="F:wide pore channel activity"/>
    <property type="evidence" value="ECO:0007669"/>
    <property type="project" value="TreeGrafter"/>
</dbReference>
<dbReference type="GO" id="GO:0001913">
    <property type="term" value="P:T cell mediated cytotoxicity"/>
    <property type="evidence" value="ECO:0007669"/>
    <property type="project" value="TreeGrafter"/>
</dbReference>
<feature type="domain" description="C2" evidence="3">
    <location>
        <begin position="380"/>
        <end position="500"/>
    </location>
</feature>
<dbReference type="PANTHER" id="PTHR46096">
    <property type="entry name" value="PERFORIN-1"/>
    <property type="match status" value="1"/>
</dbReference>
<dbReference type="Pfam" id="PF01823">
    <property type="entry name" value="MACPF"/>
    <property type="match status" value="1"/>
</dbReference>
<dbReference type="Ensembl" id="ENSPMGT00000025446.1">
    <property type="protein sequence ID" value="ENSPMGP00000023885.1"/>
    <property type="gene ID" value="ENSPMGG00000019317.1"/>
</dbReference>
<evidence type="ECO:0000256" key="2">
    <source>
        <dbReference type="SAM" id="SignalP"/>
    </source>
</evidence>
<sequence>MRYTCWLLLGLLAPLCEPSTVRYGSPNECRSAHMVPGYNLGGEGFDIVTMQRKGAYVIDRHMGFGQWHLQTLPQQFNGKRAAEGPCGCGRLEGSVYMQFVRLQYLSSSYDSVETLVNHSTSSVRNNWKLGLDIPIPVDPSIIVSVGMGLGGSHSEVAKFAIQKSKQDRYNFYRHSVDCSTYRYRMAPELPVSKSFKSDMNALPVYSRQSAERYRRVIETHGTHYITQVFLGGEIKAITSVRTCQARVNGLTESEVSNCLSAEASANVEGKGGFNAMAEHCKDKSKKLGHDYSFSKSFSECFTETTGGMLATGTTLFSESDPSVYNDLYIPFCLMTIGQRTVKKEIENYIKENGLFTKFSKSCKIGHRSSARDPCACVCNSNSNLRPNCCPSDLGKATLLINHLHAKDLYGDVWTETDASVEVIFDEQTKCTEIIEDNNNPKWREKFQFCAITMNMKNKLQFKVYDSDSYWNSDAWGVFRLFTPRYTDRFLLDYGVLFFSYTVVCAPSLGGEQCQEYMSSPLSSPSLQTRLNHQRPIILIAQKLSRLKACYDLYM</sequence>